<dbReference type="PANTHER" id="PTHR46256:SF2">
    <property type="entry name" value="NEITHER INACTIVATION NOR AFTERPOTENTIAL PROTEIN C"/>
    <property type="match status" value="1"/>
</dbReference>
<comment type="caution">
    <text evidence="12">Lacks conserved residue(s) required for the propagation of feature annotation.</text>
</comment>
<feature type="domain" description="Protein kinase" evidence="13">
    <location>
        <begin position="40"/>
        <end position="330"/>
    </location>
</feature>
<dbReference type="PROSITE" id="PS50096">
    <property type="entry name" value="IQ"/>
    <property type="match status" value="1"/>
</dbReference>
<dbReference type="Gene3D" id="1.10.510.10">
    <property type="entry name" value="Transferase(Phosphotransferase) domain 1"/>
    <property type="match status" value="1"/>
</dbReference>
<evidence type="ECO:0000256" key="10">
    <source>
        <dbReference type="ARBA" id="ARBA00023212"/>
    </source>
</evidence>
<dbReference type="PROSITE" id="PS00108">
    <property type="entry name" value="PROTEIN_KINASE_ST"/>
    <property type="match status" value="1"/>
</dbReference>
<dbReference type="InterPro" id="IPR000719">
    <property type="entry name" value="Prot_kinase_dom"/>
</dbReference>
<evidence type="ECO:0000256" key="5">
    <source>
        <dbReference type="ARBA" id="ARBA00022741"/>
    </source>
</evidence>
<dbReference type="InterPro" id="IPR011009">
    <property type="entry name" value="Kinase-like_dom_sf"/>
</dbReference>
<evidence type="ECO:0000256" key="11">
    <source>
        <dbReference type="ARBA" id="ARBA00023273"/>
    </source>
</evidence>
<dbReference type="SUPFAM" id="SSF56112">
    <property type="entry name" value="Protein kinase-like (PK-like)"/>
    <property type="match status" value="1"/>
</dbReference>
<dbReference type="PANTHER" id="PTHR46256">
    <property type="entry name" value="AGAP011099-PA"/>
    <property type="match status" value="1"/>
</dbReference>
<dbReference type="Gene3D" id="1.20.5.4820">
    <property type="match status" value="1"/>
</dbReference>
<evidence type="ECO:0000259" key="13">
    <source>
        <dbReference type="PROSITE" id="PS50011"/>
    </source>
</evidence>
<evidence type="ECO:0000256" key="6">
    <source>
        <dbReference type="ARBA" id="ARBA00022840"/>
    </source>
</evidence>
<dbReference type="Proteomes" id="UP001148838">
    <property type="component" value="Unassembled WGS sequence"/>
</dbReference>
<sequence>MNDVIDNPADCEVVSVTMAEEGSLPDELKLCSLPDPGDRYVLGDLLGAGVCGEVFEANDTQSGGKRVAIKIQRATPDNEEDLRSEYQVLKELSDHSNLPDLYGVYLKKAPSSTDEDKLWFVMELCEGGPVTDLVRGLQVKNRRMSEEHIAYILKEIVKVLVYLHENHVMHRDVKGSNILLTKDGEVKLVDFGLSRKLKNAQDKRGTYVGSPCWMAPEVVASGYKDEDKVYDSRIDVWALGITAIELADGKAPFLDMHPTRALFQIVRNPPPNLYRPANWTQDFNDFITEALFIPQHDILLSTELKMLIEDFAEKGKPSRKTEMVVRNGLLKEGLSATPEPMRQEDLAALEKLSEDTILDELQSRLQEGHCHTFVGDVLLVLNPNEQQDVYGDEVHAKYRFKARSDNAPHIFSVADKAYQDALHHEEPQYVLLAGETLAGKTTNMLHLLQHLLYLGQRNSIVFIVQGPNKIGGDVNSATSVIHALGNAATPSNPNSTRHVLQLELAFTPTGKVSGATFWLYQLEKWRVTDQRRGQANFHVFYYFYDGLEASRRLEKYNLDGGRKYRYLRTQKTEGSTENILGVREDPQGNVQKFREFEENLKQLGFQDEQLHTLYSLLAAILVLGEIRFQEGDDNDAEVGNPDVAAKVANLLGVDEKKFSWALINYCAVQKGTAVRRRHAKREAEEARDVLARGIYSRLVDWIVNVINYKLSFTRAIFGDKYSITLMDLFGFECFKNNGMEQLFVNTLNEQLQYHYNQRVFTWEMQEQEEEEIPVQTLEYYDNKMSVDELMAKPDGFLYLLDETSRTRQGSEFILKSLKASRLQVVDNREFSVAHYTGRVAYDSRDMADKNRDFLPPEMVDTLRMSSDKMVKFMFSNQLTRTGNLAMSAADCGIIVNNQRSRWGAALATDGDGRAKARTEFVVLDYNEGLIRYRWARETQGRFSQSRQLRTAAATFRGTSLDILRGLTVGPSSGGSHFVRCIRSDLAGTPRGFQTDVVRQQLRALAVLDTAVARQKGYSYRVPFPEFLRRYKFLAFDFDETVDITKDNSRLLLVRLKMEGWVIGKSKVFLKYYNEEYLARTYEIKVKKIIKVQTMMRAFLAKRNVASKLLKFRRQSGKQDSTSEQEVPAS</sequence>
<evidence type="ECO:0000259" key="14">
    <source>
        <dbReference type="PROSITE" id="PS51456"/>
    </source>
</evidence>
<dbReference type="SMART" id="SM00242">
    <property type="entry name" value="MYSc"/>
    <property type="match status" value="1"/>
</dbReference>
<dbReference type="InterPro" id="IPR052409">
    <property type="entry name" value="Myosin-III_kinase_activity"/>
</dbReference>
<dbReference type="PROSITE" id="PS50011">
    <property type="entry name" value="PROTEIN_KINASE_DOM"/>
    <property type="match status" value="1"/>
</dbReference>
<evidence type="ECO:0000256" key="4">
    <source>
        <dbReference type="ARBA" id="ARBA00022737"/>
    </source>
</evidence>
<dbReference type="InterPro" id="IPR027417">
    <property type="entry name" value="P-loop_NTPase"/>
</dbReference>
<feature type="binding site" evidence="12">
    <location>
        <begin position="434"/>
        <end position="441"/>
    </location>
    <ligand>
        <name>ATP</name>
        <dbReference type="ChEBI" id="CHEBI:30616"/>
    </ligand>
</feature>
<dbReference type="Gene3D" id="3.40.850.10">
    <property type="entry name" value="Kinesin motor domain"/>
    <property type="match status" value="1"/>
</dbReference>
<dbReference type="Pfam" id="PF00063">
    <property type="entry name" value="Myosin_head"/>
    <property type="match status" value="1"/>
</dbReference>
<gene>
    <name evidence="15" type="ORF">ANN_11562</name>
</gene>
<keyword evidence="9 12" id="KW-0009">Actin-binding</keyword>
<dbReference type="Gene3D" id="1.10.10.820">
    <property type="match status" value="1"/>
</dbReference>
<dbReference type="Gene3D" id="3.30.200.20">
    <property type="entry name" value="Phosphorylase Kinase, domain 1"/>
    <property type="match status" value="1"/>
</dbReference>
<proteinExistence type="inferred from homology"/>
<keyword evidence="6 12" id="KW-0067">ATP-binding</keyword>
<evidence type="ECO:0000313" key="15">
    <source>
        <dbReference type="EMBL" id="KAJ4441704.1"/>
    </source>
</evidence>
<evidence type="ECO:0000256" key="1">
    <source>
        <dbReference type="ARBA" id="ARBA00004245"/>
    </source>
</evidence>
<name>A0ABQ8T5D1_PERAM</name>
<evidence type="ECO:0000256" key="3">
    <source>
        <dbReference type="ARBA" id="ARBA00022490"/>
    </source>
</evidence>
<organism evidence="15 16">
    <name type="scientific">Periplaneta americana</name>
    <name type="common">American cockroach</name>
    <name type="synonym">Blatta americana</name>
    <dbReference type="NCBI Taxonomy" id="6978"/>
    <lineage>
        <taxon>Eukaryota</taxon>
        <taxon>Metazoa</taxon>
        <taxon>Ecdysozoa</taxon>
        <taxon>Arthropoda</taxon>
        <taxon>Hexapoda</taxon>
        <taxon>Insecta</taxon>
        <taxon>Pterygota</taxon>
        <taxon>Neoptera</taxon>
        <taxon>Polyneoptera</taxon>
        <taxon>Dictyoptera</taxon>
        <taxon>Blattodea</taxon>
        <taxon>Blattoidea</taxon>
        <taxon>Blattidae</taxon>
        <taxon>Blattinae</taxon>
        <taxon>Periplaneta</taxon>
    </lineage>
</organism>
<evidence type="ECO:0000256" key="9">
    <source>
        <dbReference type="ARBA" id="ARBA00023203"/>
    </source>
</evidence>
<dbReference type="InterPro" id="IPR008271">
    <property type="entry name" value="Ser/Thr_kinase_AS"/>
</dbReference>
<dbReference type="InterPro" id="IPR001609">
    <property type="entry name" value="Myosin_head_motor_dom-like"/>
</dbReference>
<dbReference type="SUPFAM" id="SSF52540">
    <property type="entry name" value="P-loop containing nucleoside triphosphate hydrolases"/>
    <property type="match status" value="1"/>
</dbReference>
<dbReference type="PRINTS" id="PR00193">
    <property type="entry name" value="MYOSINHEAVY"/>
</dbReference>
<dbReference type="Gene3D" id="1.20.58.530">
    <property type="match status" value="1"/>
</dbReference>
<dbReference type="PROSITE" id="PS51456">
    <property type="entry name" value="MYOSIN_MOTOR"/>
    <property type="match status" value="1"/>
</dbReference>
<comment type="caution">
    <text evidence="15">The sequence shown here is derived from an EMBL/GenBank/DDBJ whole genome shotgun (WGS) entry which is preliminary data.</text>
</comment>
<keyword evidence="11" id="KW-0966">Cell projection</keyword>
<keyword evidence="4" id="KW-0677">Repeat</keyword>
<comment type="subcellular location">
    <subcellularLocation>
        <location evidence="2">Cell projection</location>
    </subcellularLocation>
    <subcellularLocation>
        <location evidence="1">Cytoplasm</location>
        <location evidence="1">Cytoskeleton</location>
    </subcellularLocation>
</comment>
<dbReference type="SMART" id="SM00220">
    <property type="entry name" value="S_TKc"/>
    <property type="match status" value="1"/>
</dbReference>
<keyword evidence="5 12" id="KW-0547">Nucleotide-binding</keyword>
<dbReference type="EMBL" id="JAJSOF020000015">
    <property type="protein sequence ID" value="KAJ4441704.1"/>
    <property type="molecule type" value="Genomic_DNA"/>
</dbReference>
<dbReference type="Pfam" id="PF00069">
    <property type="entry name" value="Pkinase"/>
    <property type="match status" value="1"/>
</dbReference>
<evidence type="ECO:0008006" key="17">
    <source>
        <dbReference type="Google" id="ProtNLM"/>
    </source>
</evidence>
<feature type="domain" description="Myosin motor" evidence="14">
    <location>
        <begin position="341"/>
        <end position="1085"/>
    </location>
</feature>
<dbReference type="InterPro" id="IPR036961">
    <property type="entry name" value="Kinesin_motor_dom_sf"/>
</dbReference>
<evidence type="ECO:0000256" key="8">
    <source>
        <dbReference type="ARBA" id="ARBA00023175"/>
    </source>
</evidence>
<evidence type="ECO:0000256" key="2">
    <source>
        <dbReference type="ARBA" id="ARBA00004316"/>
    </source>
</evidence>
<keyword evidence="8 12" id="KW-0505">Motor protein</keyword>
<comment type="similarity">
    <text evidence="12">Belongs to the TRAFAC class myosin-kinesin ATPase superfamily. Myosin family.</text>
</comment>
<keyword evidence="16" id="KW-1185">Reference proteome</keyword>
<evidence type="ECO:0000313" key="16">
    <source>
        <dbReference type="Proteomes" id="UP001148838"/>
    </source>
</evidence>
<evidence type="ECO:0000256" key="12">
    <source>
        <dbReference type="PROSITE-ProRule" id="PRU00782"/>
    </source>
</evidence>
<evidence type="ECO:0000256" key="7">
    <source>
        <dbReference type="ARBA" id="ARBA00023123"/>
    </source>
</evidence>
<protein>
    <recommendedName>
        <fullName evidence="17">Neither inactivation nor afterpotential protein C</fullName>
    </recommendedName>
</protein>
<accession>A0ABQ8T5D1</accession>
<keyword evidence="7 12" id="KW-0518">Myosin</keyword>
<keyword evidence="10" id="KW-0206">Cytoskeleton</keyword>
<keyword evidence="3" id="KW-0963">Cytoplasm</keyword>
<reference evidence="15 16" key="1">
    <citation type="journal article" date="2022" name="Allergy">
        <title>Genome assembly and annotation of Periplaneta americana reveal a comprehensive cockroach allergen profile.</title>
        <authorList>
            <person name="Wang L."/>
            <person name="Xiong Q."/>
            <person name="Saelim N."/>
            <person name="Wang L."/>
            <person name="Nong W."/>
            <person name="Wan A.T."/>
            <person name="Shi M."/>
            <person name="Liu X."/>
            <person name="Cao Q."/>
            <person name="Hui J.H.L."/>
            <person name="Sookrung N."/>
            <person name="Leung T.F."/>
            <person name="Tungtrongchitr A."/>
            <person name="Tsui S.K.W."/>
        </authorList>
    </citation>
    <scope>NUCLEOTIDE SEQUENCE [LARGE SCALE GENOMIC DNA]</scope>
    <source>
        <strain evidence="15">PWHHKU_190912</strain>
    </source>
</reference>
<dbReference type="Gene3D" id="1.20.120.720">
    <property type="entry name" value="Myosin VI head, motor domain, U50 subdomain"/>
    <property type="match status" value="1"/>
</dbReference>